<dbReference type="Proteomes" id="UP000031982">
    <property type="component" value="Unassembled WGS sequence"/>
</dbReference>
<dbReference type="RefSeq" id="WP_061786765.1">
    <property type="nucleotide sequence ID" value="NZ_JARTHD010000065.1"/>
</dbReference>
<name>A0ABR5AXT2_BACBA</name>
<proteinExistence type="predicted"/>
<sequence length="125" mass="14839">MNVISFRDYMKKTEAALKLENEILMDKLQLGINGLEWLVLQVIVDEDKKKSLDRFIEIVGRAYKKDISDLFADVVVMDPDSFYNKHELNWWITMDEALTYLASAKQRDYYFYIDYLNYIYGRGGK</sequence>
<dbReference type="EMBL" id="JXLP01000002">
    <property type="protein sequence ID" value="KIL79544.1"/>
    <property type="molecule type" value="Genomic_DNA"/>
</dbReference>
<protein>
    <recommendedName>
        <fullName evidence="3">Group-specific protein</fullName>
    </recommendedName>
</protein>
<gene>
    <name evidence="1" type="ORF">SD77_1998</name>
</gene>
<comment type="caution">
    <text evidence="1">The sequence shown here is derived from an EMBL/GenBank/DDBJ whole genome shotgun (WGS) entry which is preliminary data.</text>
</comment>
<keyword evidence="2" id="KW-1185">Reference proteome</keyword>
<evidence type="ECO:0000313" key="1">
    <source>
        <dbReference type="EMBL" id="KIL79544.1"/>
    </source>
</evidence>
<accession>A0ABR5AXT2</accession>
<organism evidence="1 2">
    <name type="scientific">Bacillus badius</name>
    <dbReference type="NCBI Taxonomy" id="1455"/>
    <lineage>
        <taxon>Bacteria</taxon>
        <taxon>Bacillati</taxon>
        <taxon>Bacillota</taxon>
        <taxon>Bacilli</taxon>
        <taxon>Bacillales</taxon>
        <taxon>Bacillaceae</taxon>
        <taxon>Pseudobacillus</taxon>
    </lineage>
</organism>
<evidence type="ECO:0008006" key="3">
    <source>
        <dbReference type="Google" id="ProtNLM"/>
    </source>
</evidence>
<reference evidence="1 2" key="1">
    <citation type="submission" date="2015-01" db="EMBL/GenBank/DDBJ databases">
        <title>Genome Assembly of Bacillus badius MTCC 1458.</title>
        <authorList>
            <person name="Verma A."/>
            <person name="Khatri I."/>
            <person name="Mual P."/>
            <person name="Subramanian S."/>
            <person name="Krishnamurthi S."/>
        </authorList>
    </citation>
    <scope>NUCLEOTIDE SEQUENCE [LARGE SCALE GENOMIC DNA]</scope>
    <source>
        <strain evidence="1 2">MTCC 1458</strain>
    </source>
</reference>
<evidence type="ECO:0000313" key="2">
    <source>
        <dbReference type="Proteomes" id="UP000031982"/>
    </source>
</evidence>